<dbReference type="InterPro" id="IPR029063">
    <property type="entry name" value="SAM-dependent_MTases_sf"/>
</dbReference>
<evidence type="ECO:0000256" key="4">
    <source>
        <dbReference type="ARBA" id="ARBA00022691"/>
    </source>
</evidence>
<keyword evidence="2 7" id="KW-0489">Methyltransferase</keyword>
<evidence type="ECO:0000256" key="2">
    <source>
        <dbReference type="ARBA" id="ARBA00022603"/>
    </source>
</evidence>
<dbReference type="GO" id="GO:0008825">
    <property type="term" value="F:cyclopropane-fatty-acyl-phospholipid synthase activity"/>
    <property type="evidence" value="ECO:0007669"/>
    <property type="project" value="UniProtKB-EC"/>
</dbReference>
<dbReference type="Proteomes" id="UP000253759">
    <property type="component" value="Unassembled WGS sequence"/>
</dbReference>
<dbReference type="EMBL" id="QQNH01000001">
    <property type="protein sequence ID" value="RDE10434.1"/>
    <property type="molecule type" value="Genomic_DNA"/>
</dbReference>
<dbReference type="InterPro" id="IPR050723">
    <property type="entry name" value="CFA/CMAS"/>
</dbReference>
<comment type="caution">
    <text evidence="7">The sequence shown here is derived from an EMBL/GenBank/DDBJ whole genome shotgun (WGS) entry which is preliminary data.</text>
</comment>
<dbReference type="InterPro" id="IPR003333">
    <property type="entry name" value="CMAS"/>
</dbReference>
<dbReference type="OrthoDB" id="9782855at2"/>
<gene>
    <name evidence="7" type="ORF">DVH29_00325</name>
</gene>
<evidence type="ECO:0000256" key="1">
    <source>
        <dbReference type="ARBA" id="ARBA00010815"/>
    </source>
</evidence>
<proteinExistence type="inferred from homology"/>
<name>A0A369W6W3_9HYPH</name>
<dbReference type="CDD" id="cd02440">
    <property type="entry name" value="AdoMet_MTases"/>
    <property type="match status" value="1"/>
</dbReference>
<feature type="active site" evidence="6">
    <location>
        <position position="342"/>
    </location>
</feature>
<dbReference type="NCBIfam" id="NF008686">
    <property type="entry name" value="PRK11705.1"/>
    <property type="match status" value="1"/>
</dbReference>
<protein>
    <submittedName>
        <fullName evidence="7">Cyclopropane fatty acyl phospholipid synthase</fullName>
        <ecNumber evidence="7">2.1.1.79</ecNumber>
    </submittedName>
</protein>
<dbReference type="Gene3D" id="3.40.50.150">
    <property type="entry name" value="Vaccinia Virus protein VP39"/>
    <property type="match status" value="1"/>
</dbReference>
<dbReference type="EC" id="2.1.1.79" evidence="7"/>
<dbReference type="GO" id="GO:0008610">
    <property type="term" value="P:lipid biosynthetic process"/>
    <property type="evidence" value="ECO:0007669"/>
    <property type="project" value="InterPro"/>
</dbReference>
<evidence type="ECO:0000256" key="3">
    <source>
        <dbReference type="ARBA" id="ARBA00022679"/>
    </source>
</evidence>
<accession>A0A369W6W3</accession>
<evidence type="ECO:0000313" key="7">
    <source>
        <dbReference type="EMBL" id="RDE10434.1"/>
    </source>
</evidence>
<sequence length="371" mass="42812">MTDKFKSFITDVLAQIDIEVGGSRPWDIEVHDDRLFQRVMTQGSLGLGEAYMDGWWDAPAVDQFLYRILTNEIHHKIKVDFSLALLTIKGILFNPQRSHVREVGEKHYDIGNDLYRRMLDPYMVYSCAYWRDATTLEAAQEAKLDLICRKIGLKEGMRVLDIGSGWGGFLRFAAERYGVTGLGITVSKEQMALANDLRGDLPIETRLMDYLELDGTFDRIVSIGMFEHVGYKNYGPYFSKVRDLLPDDGLFLLHSIGGSLSRHAGEPWLEKYIFPNGMLPSPKQVSGAVEGKLIMEDWHNFGADYDPTLMAWHDRFEAAWPDLRDAYDERFYRMWRYYLLSCAAVFRARWVHLWQIVYSRKGLAGGYRSVR</sequence>
<dbReference type="RefSeq" id="WP_114644157.1">
    <property type="nucleotide sequence ID" value="NZ_QQNH01000001.1"/>
</dbReference>
<dbReference type="PANTHER" id="PTHR43667:SF1">
    <property type="entry name" value="CYCLOPROPANE-FATTY-ACYL-PHOSPHOLIPID SYNTHASE"/>
    <property type="match status" value="1"/>
</dbReference>
<dbReference type="Pfam" id="PF02353">
    <property type="entry name" value="CMAS"/>
    <property type="match status" value="1"/>
</dbReference>
<dbReference type="PANTHER" id="PTHR43667">
    <property type="entry name" value="CYCLOPROPANE-FATTY-ACYL-PHOSPHOLIPID SYNTHASE"/>
    <property type="match status" value="1"/>
</dbReference>
<evidence type="ECO:0000256" key="5">
    <source>
        <dbReference type="ARBA" id="ARBA00023098"/>
    </source>
</evidence>
<keyword evidence="5" id="KW-0443">Lipid metabolism</keyword>
<dbReference type="SUPFAM" id="SSF53335">
    <property type="entry name" value="S-adenosyl-L-methionine-dependent methyltransferases"/>
    <property type="match status" value="1"/>
</dbReference>
<keyword evidence="8" id="KW-1185">Reference proteome</keyword>
<dbReference type="GO" id="GO:0032259">
    <property type="term" value="P:methylation"/>
    <property type="evidence" value="ECO:0007669"/>
    <property type="project" value="UniProtKB-KW"/>
</dbReference>
<keyword evidence="4" id="KW-0949">S-adenosyl-L-methionine</keyword>
<evidence type="ECO:0000256" key="6">
    <source>
        <dbReference type="PIRSR" id="PIRSR003085-1"/>
    </source>
</evidence>
<organism evidence="7 8">
    <name type="scientific">Pelagibacterium lacus</name>
    <dbReference type="NCBI Taxonomy" id="2282655"/>
    <lineage>
        <taxon>Bacteria</taxon>
        <taxon>Pseudomonadati</taxon>
        <taxon>Pseudomonadota</taxon>
        <taxon>Alphaproteobacteria</taxon>
        <taxon>Hyphomicrobiales</taxon>
        <taxon>Devosiaceae</taxon>
        <taxon>Pelagibacterium</taxon>
    </lineage>
</organism>
<evidence type="ECO:0000313" key="8">
    <source>
        <dbReference type="Proteomes" id="UP000253759"/>
    </source>
</evidence>
<keyword evidence="3 7" id="KW-0808">Transferase</keyword>
<dbReference type="PIRSF" id="PIRSF003085">
    <property type="entry name" value="CMAS"/>
    <property type="match status" value="1"/>
</dbReference>
<comment type="similarity">
    <text evidence="1">Belongs to the CFA/CMAS family.</text>
</comment>
<dbReference type="AlphaFoldDB" id="A0A369W6W3"/>
<reference evidence="8" key="1">
    <citation type="submission" date="2018-07" db="EMBL/GenBank/DDBJ databases">
        <authorList>
            <person name="Liu B.-T."/>
            <person name="Du Z."/>
        </authorList>
    </citation>
    <scope>NUCLEOTIDE SEQUENCE [LARGE SCALE GENOMIC DNA]</scope>
    <source>
        <strain evidence="8">XYN52</strain>
    </source>
</reference>